<reference evidence="2 3" key="1">
    <citation type="submission" date="2019-03" db="EMBL/GenBank/DDBJ databases">
        <title>Genomics of glacier-inhabiting Cryobacterium strains.</title>
        <authorList>
            <person name="Liu Q."/>
            <person name="Xin Y.-H."/>
        </authorList>
    </citation>
    <scope>NUCLEOTIDE SEQUENCE [LARGE SCALE GENOMIC DNA]</scope>
    <source>
        <strain evidence="2 3">Sr59</strain>
    </source>
</reference>
<protein>
    <recommendedName>
        <fullName evidence="1">ATPase BadF/BadG/BcrA/BcrD type domain-containing protein</fullName>
    </recommendedName>
</protein>
<dbReference type="SUPFAM" id="SSF53067">
    <property type="entry name" value="Actin-like ATPase domain"/>
    <property type="match status" value="1"/>
</dbReference>
<proteinExistence type="predicted"/>
<dbReference type="EMBL" id="SOHM01000008">
    <property type="protein sequence ID" value="TFD93365.1"/>
    <property type="molecule type" value="Genomic_DNA"/>
</dbReference>
<keyword evidence="3" id="KW-1185">Reference proteome</keyword>
<dbReference type="Gene3D" id="3.30.420.40">
    <property type="match status" value="2"/>
</dbReference>
<dbReference type="Proteomes" id="UP000298468">
    <property type="component" value="Unassembled WGS sequence"/>
</dbReference>
<dbReference type="OrthoDB" id="8701357at2"/>
<gene>
    <name evidence="2" type="ORF">E3T61_04515</name>
</gene>
<evidence type="ECO:0000313" key="2">
    <source>
        <dbReference type="EMBL" id="TFD93365.1"/>
    </source>
</evidence>
<feature type="domain" description="ATPase BadF/BadG/BcrA/BcrD type" evidence="1">
    <location>
        <begin position="73"/>
        <end position="295"/>
    </location>
</feature>
<accession>A0A4R9BXF9</accession>
<evidence type="ECO:0000313" key="3">
    <source>
        <dbReference type="Proteomes" id="UP000298468"/>
    </source>
</evidence>
<comment type="caution">
    <text evidence="2">The sequence shown here is derived from an EMBL/GenBank/DDBJ whole genome shotgun (WGS) entry which is preliminary data.</text>
</comment>
<dbReference type="InterPro" id="IPR002731">
    <property type="entry name" value="ATPase_BadF"/>
</dbReference>
<name>A0A4R9BXF9_9MICO</name>
<dbReference type="Pfam" id="PF01869">
    <property type="entry name" value="BcrAD_BadFG"/>
    <property type="match status" value="1"/>
</dbReference>
<sequence length="316" mass="32651">MNHEMIGNMPPMSSILAIDAGQSGIKIRHTDGGAVREWTGPGIRTDLPLMPQLSAVLADAARRGGVATRIGIGVSGLTDGAADAQSLLADAAPLGARSLTLAHDSITAYLGALDDECGVVVASGTGVVSLAVGERDVARIDGWGYLMGDAGSGYWIGRAALEAVMRAYDGRGPETALSPVVLADFPALEDAYIELQADDERVRRIARYATPVAELAATDAVAARIIAAAAEELAHAALTGLRRVGQDTADVPQVRGIGGVFRSTALAREFEERVHAALPAAVVRIGSSDPLDGAARLPAVGEHSALRLRITRAEVA</sequence>
<evidence type="ECO:0000259" key="1">
    <source>
        <dbReference type="Pfam" id="PF01869"/>
    </source>
</evidence>
<dbReference type="PANTHER" id="PTHR43190">
    <property type="entry name" value="N-ACETYL-D-GLUCOSAMINE KINASE"/>
    <property type="match status" value="1"/>
</dbReference>
<dbReference type="AlphaFoldDB" id="A0A4R9BXF9"/>
<organism evidence="2 3">
    <name type="scientific">Cryobacterium lactosi</name>
    <dbReference type="NCBI Taxonomy" id="1259202"/>
    <lineage>
        <taxon>Bacteria</taxon>
        <taxon>Bacillati</taxon>
        <taxon>Actinomycetota</taxon>
        <taxon>Actinomycetes</taxon>
        <taxon>Micrococcales</taxon>
        <taxon>Microbacteriaceae</taxon>
        <taxon>Cryobacterium</taxon>
    </lineage>
</organism>
<dbReference type="PANTHER" id="PTHR43190:SF3">
    <property type="entry name" value="N-ACETYL-D-GLUCOSAMINE KINASE"/>
    <property type="match status" value="1"/>
</dbReference>
<dbReference type="InterPro" id="IPR043129">
    <property type="entry name" value="ATPase_NBD"/>
</dbReference>
<dbReference type="InterPro" id="IPR052519">
    <property type="entry name" value="Euk-type_GlcNAc_Kinase"/>
</dbReference>